<feature type="non-terminal residue" evidence="2">
    <location>
        <position position="85"/>
    </location>
</feature>
<dbReference type="EMBL" id="BART01007474">
    <property type="protein sequence ID" value="GAG58467.1"/>
    <property type="molecule type" value="Genomic_DNA"/>
</dbReference>
<evidence type="ECO:0000256" key="1">
    <source>
        <dbReference type="SAM" id="MobiDB-lite"/>
    </source>
</evidence>
<dbReference type="AlphaFoldDB" id="X0ZK84"/>
<accession>X0ZK84</accession>
<feature type="region of interest" description="Disordered" evidence="1">
    <location>
        <begin position="62"/>
        <end position="85"/>
    </location>
</feature>
<gene>
    <name evidence="2" type="ORF">S01H4_17008</name>
</gene>
<name>X0ZK84_9ZZZZ</name>
<organism evidence="2">
    <name type="scientific">marine sediment metagenome</name>
    <dbReference type="NCBI Taxonomy" id="412755"/>
    <lineage>
        <taxon>unclassified sequences</taxon>
        <taxon>metagenomes</taxon>
        <taxon>ecological metagenomes</taxon>
    </lineage>
</organism>
<reference evidence="2" key="1">
    <citation type="journal article" date="2014" name="Front. Microbiol.">
        <title>High frequency of phylogenetically diverse reductive dehalogenase-homologous genes in deep subseafloor sedimentary metagenomes.</title>
        <authorList>
            <person name="Kawai M."/>
            <person name="Futagami T."/>
            <person name="Toyoda A."/>
            <person name="Takaki Y."/>
            <person name="Nishi S."/>
            <person name="Hori S."/>
            <person name="Arai W."/>
            <person name="Tsubouchi T."/>
            <person name="Morono Y."/>
            <person name="Uchiyama I."/>
            <person name="Ito T."/>
            <person name="Fujiyama A."/>
            <person name="Inagaki F."/>
            <person name="Takami H."/>
        </authorList>
    </citation>
    <scope>NUCLEOTIDE SEQUENCE</scope>
    <source>
        <strain evidence="2">Expedition CK06-06</strain>
    </source>
</reference>
<evidence type="ECO:0000313" key="2">
    <source>
        <dbReference type="EMBL" id="GAG58467.1"/>
    </source>
</evidence>
<comment type="caution">
    <text evidence="2">The sequence shown here is derived from an EMBL/GenBank/DDBJ whole genome shotgun (WGS) entry which is preliminary data.</text>
</comment>
<sequence>MDLNPKEALTDDIISVLHDIDQELLAIDALDDFEDDVVDAGDEFEELDNLFTSLQEVQDAFFEDDDTQSNGRGGDGVTPNSTNKS</sequence>
<protein>
    <submittedName>
        <fullName evidence="2">Uncharacterized protein</fullName>
    </submittedName>
</protein>
<proteinExistence type="predicted"/>